<organism evidence="1 2">
    <name type="scientific">Pinibacter aurantiacus</name>
    <dbReference type="NCBI Taxonomy" id="2851599"/>
    <lineage>
        <taxon>Bacteria</taxon>
        <taxon>Pseudomonadati</taxon>
        <taxon>Bacteroidota</taxon>
        <taxon>Chitinophagia</taxon>
        <taxon>Chitinophagales</taxon>
        <taxon>Chitinophagaceae</taxon>
        <taxon>Pinibacter</taxon>
    </lineage>
</organism>
<protein>
    <submittedName>
        <fullName evidence="1">Inorganic diphosphatase</fullName>
    </submittedName>
</protein>
<reference evidence="1" key="1">
    <citation type="submission" date="2021-06" db="EMBL/GenBank/DDBJ databases">
        <authorList>
            <person name="Huq M.A."/>
        </authorList>
    </citation>
    <scope>NUCLEOTIDE SEQUENCE</scope>
    <source>
        <strain evidence="1">MAH-26</strain>
    </source>
</reference>
<dbReference type="GO" id="GO:0006796">
    <property type="term" value="P:phosphate-containing compound metabolic process"/>
    <property type="evidence" value="ECO:0007669"/>
    <property type="project" value="InterPro"/>
</dbReference>
<evidence type="ECO:0000313" key="1">
    <source>
        <dbReference type="EMBL" id="MBV4358697.1"/>
    </source>
</evidence>
<dbReference type="InterPro" id="IPR008162">
    <property type="entry name" value="Pyrophosphatase"/>
</dbReference>
<sequence>MKIDKIPYKEHNLLKVVVETPKGSQHKYDFDFEYKVFKLKKTLPLGSTFPFDFGFVPGTKGEDGDPLDVLIIMEEASFPGCLIDCRIIGILEAEQTEKGGKPIRNDRIVAIANASILFKGITSMKELNENFINQIEDFFIDYNKSEQREFRPIRWSGSKKAWDLIEEGLQTAGSQK</sequence>
<proteinExistence type="predicted"/>
<dbReference type="GO" id="GO:0000287">
    <property type="term" value="F:magnesium ion binding"/>
    <property type="evidence" value="ECO:0007669"/>
    <property type="project" value="InterPro"/>
</dbReference>
<accession>A0A9E2W8U4</accession>
<dbReference type="Proteomes" id="UP000812270">
    <property type="component" value="Unassembled WGS sequence"/>
</dbReference>
<dbReference type="GO" id="GO:0004427">
    <property type="term" value="F:inorganic diphosphate phosphatase activity"/>
    <property type="evidence" value="ECO:0007669"/>
    <property type="project" value="InterPro"/>
</dbReference>
<comment type="caution">
    <text evidence="1">The sequence shown here is derived from an EMBL/GenBank/DDBJ whole genome shotgun (WGS) entry which is preliminary data.</text>
</comment>
<dbReference type="Pfam" id="PF00719">
    <property type="entry name" value="Pyrophosphatase"/>
    <property type="match status" value="1"/>
</dbReference>
<dbReference type="PROSITE" id="PS00387">
    <property type="entry name" value="PPASE"/>
    <property type="match status" value="1"/>
</dbReference>
<dbReference type="AlphaFoldDB" id="A0A9E2W8U4"/>
<dbReference type="GO" id="GO:0005737">
    <property type="term" value="C:cytoplasm"/>
    <property type="evidence" value="ECO:0007669"/>
    <property type="project" value="InterPro"/>
</dbReference>
<keyword evidence="2" id="KW-1185">Reference proteome</keyword>
<dbReference type="EMBL" id="JAHSPG010000013">
    <property type="protein sequence ID" value="MBV4358697.1"/>
    <property type="molecule type" value="Genomic_DNA"/>
</dbReference>
<dbReference type="RefSeq" id="WP_217792421.1">
    <property type="nucleotide sequence ID" value="NZ_JAHSPG010000013.1"/>
</dbReference>
<dbReference type="PANTHER" id="PTHR10286">
    <property type="entry name" value="INORGANIC PYROPHOSPHATASE"/>
    <property type="match status" value="1"/>
</dbReference>
<gene>
    <name evidence="1" type="ORF">KTO63_16150</name>
</gene>
<evidence type="ECO:0000313" key="2">
    <source>
        <dbReference type="Proteomes" id="UP000812270"/>
    </source>
</evidence>
<name>A0A9E2W8U4_9BACT</name>